<evidence type="ECO:0000313" key="3">
    <source>
        <dbReference type="Proteomes" id="UP000305282"/>
    </source>
</evidence>
<accession>A0A4S5ETG6</accession>
<reference evidence="2 3" key="1">
    <citation type="submission" date="2019-04" db="EMBL/GenBank/DDBJ databases">
        <title>Draft genome sequences for three unisolated Alnus-infective Frankia Sp+ strains, AgTrS, AiOr and AvVan, the first sequenced Frankia strains able to sporulate in-planta.</title>
        <authorList>
            <person name="Bethencourt L."/>
            <person name="Vautrin F."/>
            <person name="Taib N."/>
            <person name="Dubost A."/>
            <person name="Castro-Garcia L."/>
            <person name="Imbaud O."/>
            <person name="Abrouk D."/>
            <person name="Fournier P."/>
            <person name="Briolay J."/>
            <person name="Nguyen A."/>
            <person name="Normand P."/>
            <person name="Fernandez M.P."/>
            <person name="Brochier-Armanet C."/>
            <person name="Herrera-Belaroussi A."/>
        </authorList>
    </citation>
    <scope>NUCLEOTIDE SEQUENCE [LARGE SCALE GENOMIC DNA]</scope>
    <source>
        <strain evidence="2 3">AvVan</strain>
    </source>
</reference>
<dbReference type="PANTHER" id="PTHR48079:SF6">
    <property type="entry name" value="NAD(P)-BINDING DOMAIN-CONTAINING PROTEIN-RELATED"/>
    <property type="match status" value="1"/>
</dbReference>
<gene>
    <name evidence="2" type="ORF">E7Y31_05420</name>
</gene>
<organism evidence="2 3">
    <name type="scientific">Candidatus Frankia alpina</name>
    <dbReference type="NCBI Taxonomy" id="2699483"/>
    <lineage>
        <taxon>Bacteria</taxon>
        <taxon>Bacillati</taxon>
        <taxon>Actinomycetota</taxon>
        <taxon>Actinomycetes</taxon>
        <taxon>Frankiales</taxon>
        <taxon>Frankiaceae</taxon>
        <taxon>Frankia</taxon>
    </lineage>
</organism>
<dbReference type="RefSeq" id="WP_136447209.1">
    <property type="nucleotide sequence ID" value="NZ_SSXH01000079.1"/>
</dbReference>
<dbReference type="Pfam" id="PF01370">
    <property type="entry name" value="Epimerase"/>
    <property type="match status" value="1"/>
</dbReference>
<feature type="domain" description="NAD-dependent epimerase/dehydratase" evidence="1">
    <location>
        <begin position="3"/>
        <end position="213"/>
    </location>
</feature>
<dbReference type="GO" id="GO:0005737">
    <property type="term" value="C:cytoplasm"/>
    <property type="evidence" value="ECO:0007669"/>
    <property type="project" value="TreeGrafter"/>
</dbReference>
<evidence type="ECO:0000313" key="2">
    <source>
        <dbReference type="EMBL" id="THJ75442.1"/>
    </source>
</evidence>
<dbReference type="GO" id="GO:0004029">
    <property type="term" value="F:aldehyde dehydrogenase (NAD+) activity"/>
    <property type="evidence" value="ECO:0007669"/>
    <property type="project" value="TreeGrafter"/>
</dbReference>
<dbReference type="EMBL" id="SSXH01000079">
    <property type="protein sequence ID" value="THJ75442.1"/>
    <property type="molecule type" value="Genomic_DNA"/>
</dbReference>
<dbReference type="PANTHER" id="PTHR48079">
    <property type="entry name" value="PROTEIN YEEZ"/>
    <property type="match status" value="1"/>
</dbReference>
<dbReference type="OrthoDB" id="9787292at2"/>
<keyword evidence="3" id="KW-1185">Reference proteome</keyword>
<dbReference type="CDD" id="cd05262">
    <property type="entry name" value="SDR_a7"/>
    <property type="match status" value="1"/>
</dbReference>
<dbReference type="InterPro" id="IPR036291">
    <property type="entry name" value="NAD(P)-bd_dom_sf"/>
</dbReference>
<dbReference type="InterPro" id="IPR001509">
    <property type="entry name" value="Epimerase_deHydtase"/>
</dbReference>
<evidence type="ECO:0000259" key="1">
    <source>
        <dbReference type="Pfam" id="PF01370"/>
    </source>
</evidence>
<proteinExistence type="predicted"/>
<dbReference type="InterPro" id="IPR051783">
    <property type="entry name" value="NAD(P)-dependent_oxidoreduct"/>
</dbReference>
<protein>
    <submittedName>
        <fullName evidence="2">SDR family oxidoreductase</fullName>
    </submittedName>
</protein>
<name>A0A4S5ETG6_9ACTN</name>
<dbReference type="AlphaFoldDB" id="A0A4S5ETG6"/>
<comment type="caution">
    <text evidence="2">The sequence shown here is derived from an EMBL/GenBank/DDBJ whole genome shotgun (WGS) entry which is preliminary data.</text>
</comment>
<sequence>MRVFVTGASGGIGSVVVPELLAAGHEVLGLARSDASAWAITAAGAAVLRGDLDDPDSLRAGAAESDGAIHLAFTNDFTDFANSVAAETRAVETFGAALEGSGKALVIASGTPAVPGRPATEHDPMPTDGPIGGRGRNAQTVLDLATRDVRSAVVRLPRSVHARGGPYGFASLLIEAARRTGVAGYVGDGTQRWPAVHRLDAARLFRLALEHATPGTVVHAVADEGDTMRAIAEAIGRQLGLPTAAVPAETFGFLGGIFGGIFGVDQPASSTLTRERFGWQPTRPSLLDDLEAGNYPA</sequence>
<dbReference type="Gene3D" id="3.40.50.720">
    <property type="entry name" value="NAD(P)-binding Rossmann-like Domain"/>
    <property type="match status" value="1"/>
</dbReference>
<dbReference type="SUPFAM" id="SSF51735">
    <property type="entry name" value="NAD(P)-binding Rossmann-fold domains"/>
    <property type="match status" value="1"/>
</dbReference>
<dbReference type="Proteomes" id="UP000305282">
    <property type="component" value="Unassembled WGS sequence"/>
</dbReference>